<evidence type="ECO:0000259" key="8">
    <source>
        <dbReference type="Pfam" id="PF18137"/>
    </source>
</evidence>
<dbReference type="InterPro" id="IPR020795">
    <property type="entry name" value="ORC3"/>
</dbReference>
<evidence type="ECO:0000256" key="1">
    <source>
        <dbReference type="ARBA" id="ARBA00004123"/>
    </source>
</evidence>
<protein>
    <submittedName>
        <fullName evidence="9">Origin recognition complex subunit 3</fullName>
    </submittedName>
</protein>
<gene>
    <name evidence="9" type="primary">ORC3_2</name>
    <name evidence="9" type="ORF">V5O48_016105</name>
</gene>
<evidence type="ECO:0000256" key="6">
    <source>
        <dbReference type="SAM" id="MobiDB-lite"/>
    </source>
</evidence>
<feature type="region of interest" description="Disordered" evidence="6">
    <location>
        <begin position="492"/>
        <end position="525"/>
    </location>
</feature>
<evidence type="ECO:0000256" key="4">
    <source>
        <dbReference type="ARBA" id="ARBA00023125"/>
    </source>
</evidence>
<evidence type="ECO:0000313" key="10">
    <source>
        <dbReference type="Proteomes" id="UP001465976"/>
    </source>
</evidence>
<dbReference type="Pfam" id="PF18137">
    <property type="entry name" value="WHD_ORC"/>
    <property type="match status" value="1"/>
</dbReference>
<keyword evidence="3" id="KW-0235">DNA replication</keyword>
<accession>A0ABR3ESP1</accession>
<dbReference type="PANTHER" id="PTHR12748:SF0">
    <property type="entry name" value="ORIGIN RECOGNITION COMPLEX SUBUNIT 3"/>
    <property type="match status" value="1"/>
</dbReference>
<evidence type="ECO:0000256" key="5">
    <source>
        <dbReference type="ARBA" id="ARBA00023242"/>
    </source>
</evidence>
<keyword evidence="10" id="KW-1185">Reference proteome</keyword>
<comment type="caution">
    <text evidence="9">The sequence shown here is derived from an EMBL/GenBank/DDBJ whole genome shotgun (WGS) entry which is preliminary data.</text>
</comment>
<comment type="similarity">
    <text evidence="2">Belongs to the ORC3 family.</text>
</comment>
<dbReference type="PANTHER" id="PTHR12748">
    <property type="entry name" value="ORIGIN RECOGNITION COMPLEX SUBUNIT 3"/>
    <property type="match status" value="1"/>
</dbReference>
<dbReference type="CDD" id="cd20704">
    <property type="entry name" value="Orc3"/>
    <property type="match status" value="1"/>
</dbReference>
<feature type="domain" description="Origin recognition complex subunit 3 winged helix C-terminal" evidence="8">
    <location>
        <begin position="412"/>
        <end position="555"/>
    </location>
</feature>
<name>A0ABR3ESP1_9AGAR</name>
<feature type="domain" description="Origin recognition complex subunit 3 N-terminal" evidence="7">
    <location>
        <begin position="47"/>
        <end position="195"/>
    </location>
</feature>
<evidence type="ECO:0000256" key="2">
    <source>
        <dbReference type="ARBA" id="ARBA00010977"/>
    </source>
</evidence>
<evidence type="ECO:0000313" key="9">
    <source>
        <dbReference type="EMBL" id="KAL0565915.1"/>
    </source>
</evidence>
<proteinExistence type="inferred from homology"/>
<dbReference type="InterPro" id="IPR040855">
    <property type="entry name" value="ORC_WH_C"/>
</dbReference>
<sequence length="559" mass="64561">MKAFISGFITQNSSKSQGHTIFNTHYSLTRSSISLGFTSSGCTLAPHDVRVLDAWCQDLVEKSNKPPKLVVALCEFELFDCSIIEDFVYICSLQLRQICLSSPSSPTYLHNTYPHSTLALLRIQQYVIPSGVSLLERICLETFASFEYEPNLVLGPAMLESLVDHSTRYDSSLDSLIDSLQLTHLKHFSIDPLTLLHHETPSREILEDPSSLPFLDTLLTRIHDPVDEDKEINDWQTKSIRSVMKVVKGARKDFYAHARRVVLAFNLVRFVQKPKSLRRKATKDRISKRRAIFRRTGDLNPELADLEKIIRRLDAQKVVSFMGQLKTFLESVPEDIDISEALDELDQLGYDSSDELFTDEEDARKMAVENPSKTAEWLLKVWTEPLDRRTLWEVWYTRESPFPSQIVNPSVRASVISGLLRPKEFVSEDNHRDDTGEEQLWEYPDSSILFHRYLDSGKMINIYDWFESFHVVLETQRNKLKEKRIAAALAERKKAQQNPLKRKGKEKEGSLSPPPAEDEKEDEEKWNMQVHARFIRALHELDYMGFVKHTKRKQDSTPY</sequence>
<dbReference type="InterPro" id="IPR045667">
    <property type="entry name" value="ORC3_N"/>
</dbReference>
<comment type="subcellular location">
    <subcellularLocation>
        <location evidence="1">Nucleus</location>
    </subcellularLocation>
</comment>
<dbReference type="Proteomes" id="UP001465976">
    <property type="component" value="Unassembled WGS sequence"/>
</dbReference>
<evidence type="ECO:0000256" key="3">
    <source>
        <dbReference type="ARBA" id="ARBA00022705"/>
    </source>
</evidence>
<dbReference type="EMBL" id="JBAHYK010002073">
    <property type="protein sequence ID" value="KAL0565915.1"/>
    <property type="molecule type" value="Genomic_DNA"/>
</dbReference>
<keyword evidence="5" id="KW-0539">Nucleus</keyword>
<organism evidence="9 10">
    <name type="scientific">Marasmius crinis-equi</name>
    <dbReference type="NCBI Taxonomy" id="585013"/>
    <lineage>
        <taxon>Eukaryota</taxon>
        <taxon>Fungi</taxon>
        <taxon>Dikarya</taxon>
        <taxon>Basidiomycota</taxon>
        <taxon>Agaricomycotina</taxon>
        <taxon>Agaricomycetes</taxon>
        <taxon>Agaricomycetidae</taxon>
        <taxon>Agaricales</taxon>
        <taxon>Marasmiineae</taxon>
        <taxon>Marasmiaceae</taxon>
        <taxon>Marasmius</taxon>
    </lineage>
</organism>
<keyword evidence="4" id="KW-0238">DNA-binding</keyword>
<feature type="non-terminal residue" evidence="9">
    <location>
        <position position="559"/>
    </location>
</feature>
<reference evidence="9 10" key="1">
    <citation type="submission" date="2024-02" db="EMBL/GenBank/DDBJ databases">
        <title>A draft genome for the cacao thread blight pathogen Marasmius crinis-equi.</title>
        <authorList>
            <person name="Cohen S.P."/>
            <person name="Baruah I.K."/>
            <person name="Amoako-Attah I."/>
            <person name="Bukari Y."/>
            <person name="Meinhardt L.W."/>
            <person name="Bailey B.A."/>
        </authorList>
    </citation>
    <scope>NUCLEOTIDE SEQUENCE [LARGE SCALE GENOMIC DNA]</scope>
    <source>
        <strain evidence="9 10">GH-76</strain>
    </source>
</reference>
<evidence type="ECO:0000259" key="7">
    <source>
        <dbReference type="Pfam" id="PF07034"/>
    </source>
</evidence>
<dbReference type="Pfam" id="PF07034">
    <property type="entry name" value="ORC3_N"/>
    <property type="match status" value="1"/>
</dbReference>